<dbReference type="AlphaFoldDB" id="A0A369C287"/>
<comment type="caution">
    <text evidence="12">The sequence shown here is derived from an EMBL/GenBank/DDBJ whole genome shotgun (WGS) entry which is preliminary data.</text>
</comment>
<keyword evidence="2" id="KW-0444">Lipid biosynthesis</keyword>
<dbReference type="InterPro" id="IPR002123">
    <property type="entry name" value="Plipid/glycerol_acylTrfase"/>
</dbReference>
<dbReference type="SUPFAM" id="SSF69593">
    <property type="entry name" value="Glycerol-3-phosphate (1)-acyltransferase"/>
    <property type="match status" value="1"/>
</dbReference>
<comment type="catalytic activity">
    <reaction evidence="10">
        <text>a (3R)-hydroxyacyl-[ACP] + L-ornithine = a lyso-ornithine lipid + holo-[ACP] + H(+)</text>
        <dbReference type="Rhea" id="RHEA:20633"/>
        <dbReference type="Rhea" id="RHEA-COMP:9685"/>
        <dbReference type="Rhea" id="RHEA-COMP:9945"/>
        <dbReference type="ChEBI" id="CHEBI:15378"/>
        <dbReference type="ChEBI" id="CHEBI:46911"/>
        <dbReference type="ChEBI" id="CHEBI:64479"/>
        <dbReference type="ChEBI" id="CHEBI:78827"/>
        <dbReference type="ChEBI" id="CHEBI:138482"/>
        <dbReference type="EC" id="2.3.2.30"/>
    </reaction>
    <physiologicalReaction direction="left-to-right" evidence="10">
        <dbReference type="Rhea" id="RHEA:20634"/>
    </physiologicalReaction>
</comment>
<feature type="domain" description="Phospholipid/glycerol acyltransferase" evidence="11">
    <location>
        <begin position="95"/>
        <end position="218"/>
    </location>
</feature>
<evidence type="ECO:0000256" key="7">
    <source>
        <dbReference type="ARBA" id="ARBA00039058"/>
    </source>
</evidence>
<reference evidence="12 13" key="1">
    <citation type="submission" date="2018-07" db="EMBL/GenBank/DDBJ databases">
        <title>Genomic Encyclopedia of Type Strains, Phase IV (KMG-IV): sequencing the most valuable type-strain genomes for metagenomic binning, comparative biology and taxonomic classification.</title>
        <authorList>
            <person name="Goeker M."/>
        </authorList>
    </citation>
    <scope>NUCLEOTIDE SEQUENCE [LARGE SCALE GENOMIC DNA]</scope>
    <source>
        <strain evidence="12 13">DSM 26407</strain>
    </source>
</reference>
<organism evidence="12 13">
    <name type="scientific">Thioalbus denitrificans</name>
    <dbReference type="NCBI Taxonomy" id="547122"/>
    <lineage>
        <taxon>Bacteria</taxon>
        <taxon>Pseudomonadati</taxon>
        <taxon>Pseudomonadota</taxon>
        <taxon>Gammaproteobacteria</taxon>
        <taxon>Chromatiales</taxon>
        <taxon>Ectothiorhodospiraceae</taxon>
        <taxon>Thioalbus</taxon>
    </lineage>
</organism>
<dbReference type="SUPFAM" id="SSF55729">
    <property type="entry name" value="Acyl-CoA N-acyltransferases (Nat)"/>
    <property type="match status" value="1"/>
</dbReference>
<dbReference type="Pfam" id="PF19576">
    <property type="entry name" value="Acyltransf_2"/>
    <property type="match status" value="1"/>
</dbReference>
<sequence>MQWQSGTPAPRTRYSAPRPFSLDGLIDRHLPHSLTRLIQPPLERLLALQRLDRWYAELPSTRSDTEFLARALERFQVDYRVTGGGLDAVPRSGPLVVVANHPFGGIEGMLLALLLRGVRKDVRIMANGLLRRIPELRDLFLGVDPFGGPAARQRNLSPLREGLKTLQAGGCLVIFPAGEVSHVHLRRRVITDPAWSDHAAKLARRTGAPVLPVYFHGANSWLFQALGLVHPHLRTALLPRELVNKCRKTITISVGQPVEPARLAAFGDDTACTAQLRLRTYLLGATADRDRRRLHPVRGSAPAPLARPVDPARLAGDVAALPAECLLLRSGEFHVYAALAHQIPNLLHELGRLRELTFRATGEGTGRPEDLDVHDRYYTHLFIWNAAAGEVVGAYRLGFADTILARHGRQGLYSHTLFRYRRTLLERINPAIELGRSFVRAEYQKSYSALMLLWKGIGALIARNPRYTTLFGPVSISNAYQSVSQRLLVDFLSANTLLPDHARLVRPRRPFRAGRDSLTAAGSQAPGDLEAVGELVASLEPDRKGVPVLLRQYLKMGGQLLAFNVDPAFNDALDGLIMMDLRRADPRVLARYMGREAAASFLAHHGLGPDRTGRAA</sequence>
<comment type="function">
    <text evidence="9">Catalyzes the first step in the biosynthesis of ornithine lipids, which are phosphorus-free membrane lipids. Catalyzes the 3-hydroxyacyl-acyl carrier protein-dependent acylation of ornithine to form lyso-ornithine lipid (LOL).</text>
</comment>
<dbReference type="EC" id="2.3.2.30" evidence="7"/>
<evidence type="ECO:0000256" key="3">
    <source>
        <dbReference type="ARBA" id="ARBA00022679"/>
    </source>
</evidence>
<keyword evidence="5" id="KW-0012">Acyltransferase</keyword>
<evidence type="ECO:0000256" key="1">
    <source>
        <dbReference type="ARBA" id="ARBA00005189"/>
    </source>
</evidence>
<dbReference type="GO" id="GO:0006629">
    <property type="term" value="P:lipid metabolic process"/>
    <property type="evidence" value="ECO:0007669"/>
    <property type="project" value="UniProtKB-KW"/>
</dbReference>
<dbReference type="InterPro" id="IPR045746">
    <property type="entry name" value="ACT14924-like_Acyltransf_dom"/>
</dbReference>
<dbReference type="Proteomes" id="UP000252707">
    <property type="component" value="Unassembled WGS sequence"/>
</dbReference>
<dbReference type="SMART" id="SM00563">
    <property type="entry name" value="PlsC"/>
    <property type="match status" value="1"/>
</dbReference>
<evidence type="ECO:0000256" key="8">
    <source>
        <dbReference type="ARBA" id="ARBA00039866"/>
    </source>
</evidence>
<evidence type="ECO:0000256" key="4">
    <source>
        <dbReference type="ARBA" id="ARBA00023098"/>
    </source>
</evidence>
<dbReference type="PANTHER" id="PTHR37323">
    <property type="entry name" value="GCN5-RELATED N-ACETYLTRANSFERASE"/>
    <property type="match status" value="1"/>
</dbReference>
<evidence type="ECO:0000256" key="5">
    <source>
        <dbReference type="ARBA" id="ARBA00023315"/>
    </source>
</evidence>
<accession>A0A369C287</accession>
<keyword evidence="3" id="KW-0808">Transferase</keyword>
<evidence type="ECO:0000256" key="2">
    <source>
        <dbReference type="ARBA" id="ARBA00022516"/>
    </source>
</evidence>
<evidence type="ECO:0000313" key="13">
    <source>
        <dbReference type="Proteomes" id="UP000252707"/>
    </source>
</evidence>
<dbReference type="Pfam" id="PF13444">
    <property type="entry name" value="Acetyltransf_5"/>
    <property type="match status" value="1"/>
</dbReference>
<dbReference type="GO" id="GO:0043810">
    <property type="term" value="F:ornithine-acyl [acyl carrier protein] N-acyltransferase activity"/>
    <property type="evidence" value="ECO:0007669"/>
    <property type="project" value="UniProtKB-EC"/>
</dbReference>
<evidence type="ECO:0000313" key="12">
    <source>
        <dbReference type="EMBL" id="RCX28082.1"/>
    </source>
</evidence>
<evidence type="ECO:0000259" key="11">
    <source>
        <dbReference type="SMART" id="SM00563"/>
    </source>
</evidence>
<protein>
    <recommendedName>
        <fullName evidence="8">L-ornithine N(alpha)-acyltransferase</fullName>
        <ecNumber evidence="7">2.3.2.30</ecNumber>
    </recommendedName>
</protein>
<dbReference type="RefSeq" id="WP_147275262.1">
    <property type="nucleotide sequence ID" value="NZ_QPJY01000008.1"/>
</dbReference>
<evidence type="ECO:0000256" key="9">
    <source>
        <dbReference type="ARBA" id="ARBA00045724"/>
    </source>
</evidence>
<dbReference type="CDD" id="cd07986">
    <property type="entry name" value="LPLAT_ACT14924-like"/>
    <property type="match status" value="1"/>
</dbReference>
<dbReference type="InterPro" id="IPR052351">
    <property type="entry name" value="Ornithine_N-alpha-AT"/>
</dbReference>
<comment type="pathway">
    <text evidence="1">Lipid metabolism.</text>
</comment>
<dbReference type="PANTHER" id="PTHR37323:SF1">
    <property type="entry name" value="L-ORNITHINE N(ALPHA)-ACYLTRANSFERASE"/>
    <property type="match status" value="1"/>
</dbReference>
<proteinExistence type="inferred from homology"/>
<keyword evidence="4" id="KW-0443">Lipid metabolism</keyword>
<dbReference type="OrthoDB" id="1113830at2"/>
<keyword evidence="13" id="KW-1185">Reference proteome</keyword>
<evidence type="ECO:0000256" key="10">
    <source>
        <dbReference type="ARBA" id="ARBA00047785"/>
    </source>
</evidence>
<name>A0A369C287_9GAMM</name>
<comment type="similarity">
    <text evidence="6">Belongs to the acetyltransferase family. OlsB subfamily.</text>
</comment>
<evidence type="ECO:0000256" key="6">
    <source>
        <dbReference type="ARBA" id="ARBA00038095"/>
    </source>
</evidence>
<dbReference type="EMBL" id="QPJY01000008">
    <property type="protein sequence ID" value="RCX28082.1"/>
    <property type="molecule type" value="Genomic_DNA"/>
</dbReference>
<gene>
    <name evidence="12" type="ORF">DFQ59_108110</name>
</gene>
<dbReference type="InterPro" id="IPR016181">
    <property type="entry name" value="Acyl_CoA_acyltransferase"/>
</dbReference>